<gene>
    <name evidence="6" type="ORF">JOC58_002208</name>
</gene>
<keyword evidence="7" id="KW-1185">Reference proteome</keyword>
<dbReference type="Pfam" id="PF00135">
    <property type="entry name" value="COesterase"/>
    <property type="match status" value="1"/>
</dbReference>
<protein>
    <recommendedName>
        <fullName evidence="4">Carboxylic ester hydrolase</fullName>
        <ecNumber evidence="4">3.1.1.-</ecNumber>
    </recommendedName>
</protein>
<evidence type="ECO:0000256" key="2">
    <source>
        <dbReference type="ARBA" id="ARBA00022801"/>
    </source>
</evidence>
<accession>A0ABU1IYH9</accession>
<evidence type="ECO:0000256" key="4">
    <source>
        <dbReference type="RuleBase" id="RU361235"/>
    </source>
</evidence>
<sequence>MENTLIRTQYGEVQGIRQDGAVIWRGIPYAEPPVGDLRFQPPQPPKPWQEPRDATQFGPVCEQPDSELEQAFPAHVRPVKSEDCLYLNIWASDTSTPDRPVMVWIHGGAFVTGAGSLPFYDGTSFAVNGDMVVVTINYRLGPLGFLDLSSYGMPDSANLGLQDQIAALNWVRSNIAAFGGDPERITVFGESAGAMSVASLLAMPAAKGLFRAAIMQSGASQVLAPSTARGVTEAMIRTLGGQAGDASVLMDASAQQLLQAASRLHESSEAGLLTMPFQPVLHAQTLPVEPVRAIQDGAAKGIALMIGTNQDEGRLFINRSEHMMDKGVAGQRLEAMTGQDVELLLERYPETIEGQAQILTDLFFWRAAIQYAEAQLTHAPVWMYRFDWNQPGHDFFGTATHATEIPFVFNNTAVLERSGVKLDEQTVNLANQMQRAWITFAHTATPTTLEIPWTDYNKHDRTTMIFNREIELAHDPDGEKRLALIGE</sequence>
<proteinExistence type="inferred from homology"/>
<organism evidence="6 7">
    <name type="scientific">Paenibacillus hunanensis</name>
    <dbReference type="NCBI Taxonomy" id="539262"/>
    <lineage>
        <taxon>Bacteria</taxon>
        <taxon>Bacillati</taxon>
        <taxon>Bacillota</taxon>
        <taxon>Bacilli</taxon>
        <taxon>Bacillales</taxon>
        <taxon>Paenibacillaceae</taxon>
        <taxon>Paenibacillus</taxon>
    </lineage>
</organism>
<dbReference type="InterPro" id="IPR002018">
    <property type="entry name" value="CarbesteraseB"/>
</dbReference>
<keyword evidence="2 4" id="KW-0378">Hydrolase</keyword>
<dbReference type="EMBL" id="JAVDQH010000007">
    <property type="protein sequence ID" value="MDR6244315.1"/>
    <property type="molecule type" value="Genomic_DNA"/>
</dbReference>
<dbReference type="GO" id="GO:0016787">
    <property type="term" value="F:hydrolase activity"/>
    <property type="evidence" value="ECO:0007669"/>
    <property type="project" value="UniProtKB-KW"/>
</dbReference>
<dbReference type="PROSITE" id="PS00122">
    <property type="entry name" value="CARBOXYLESTERASE_B_1"/>
    <property type="match status" value="1"/>
</dbReference>
<evidence type="ECO:0000256" key="3">
    <source>
        <dbReference type="ARBA" id="ARBA00023157"/>
    </source>
</evidence>
<dbReference type="PRINTS" id="PR00878">
    <property type="entry name" value="CHOLNESTRASE"/>
</dbReference>
<evidence type="ECO:0000256" key="1">
    <source>
        <dbReference type="ARBA" id="ARBA00005964"/>
    </source>
</evidence>
<dbReference type="SUPFAM" id="SSF53474">
    <property type="entry name" value="alpha/beta-Hydrolases"/>
    <property type="match status" value="1"/>
</dbReference>
<dbReference type="InterPro" id="IPR050654">
    <property type="entry name" value="AChE-related_enzymes"/>
</dbReference>
<dbReference type="PANTHER" id="PTHR43918:SF4">
    <property type="entry name" value="CARBOXYLIC ESTER HYDROLASE"/>
    <property type="match status" value="1"/>
</dbReference>
<dbReference type="Gene3D" id="3.40.50.1820">
    <property type="entry name" value="alpha/beta hydrolase"/>
    <property type="match status" value="1"/>
</dbReference>
<comment type="caution">
    <text evidence="6">The sequence shown here is derived from an EMBL/GenBank/DDBJ whole genome shotgun (WGS) entry which is preliminary data.</text>
</comment>
<dbReference type="InterPro" id="IPR019826">
    <property type="entry name" value="Carboxylesterase_B_AS"/>
</dbReference>
<name>A0ABU1IYH9_9BACL</name>
<evidence type="ECO:0000313" key="6">
    <source>
        <dbReference type="EMBL" id="MDR6244315.1"/>
    </source>
</evidence>
<dbReference type="InterPro" id="IPR000997">
    <property type="entry name" value="Cholinesterase"/>
</dbReference>
<dbReference type="Proteomes" id="UP001185028">
    <property type="component" value="Unassembled WGS sequence"/>
</dbReference>
<dbReference type="InterPro" id="IPR029058">
    <property type="entry name" value="AB_hydrolase_fold"/>
</dbReference>
<feature type="domain" description="Carboxylesterase type B" evidence="5">
    <location>
        <begin position="4"/>
        <end position="471"/>
    </location>
</feature>
<dbReference type="RefSeq" id="WP_188776181.1">
    <property type="nucleotide sequence ID" value="NZ_BMMB01000006.1"/>
</dbReference>
<comment type="similarity">
    <text evidence="1 4">Belongs to the type-B carboxylesterase/lipase family.</text>
</comment>
<reference evidence="6 7" key="1">
    <citation type="submission" date="2023-07" db="EMBL/GenBank/DDBJ databases">
        <title>Genomic Encyclopedia of Type Strains, Phase IV (KMG-IV): sequencing the most valuable type-strain genomes for metagenomic binning, comparative biology and taxonomic classification.</title>
        <authorList>
            <person name="Goeker M."/>
        </authorList>
    </citation>
    <scope>NUCLEOTIDE SEQUENCE [LARGE SCALE GENOMIC DNA]</scope>
    <source>
        <strain evidence="6 7">DSM 22170</strain>
    </source>
</reference>
<evidence type="ECO:0000313" key="7">
    <source>
        <dbReference type="Proteomes" id="UP001185028"/>
    </source>
</evidence>
<keyword evidence="3" id="KW-1015">Disulfide bond</keyword>
<evidence type="ECO:0000259" key="5">
    <source>
        <dbReference type="Pfam" id="PF00135"/>
    </source>
</evidence>
<dbReference type="EC" id="3.1.1.-" evidence="4"/>
<dbReference type="PANTHER" id="PTHR43918">
    <property type="entry name" value="ACETYLCHOLINESTERASE"/>
    <property type="match status" value="1"/>
</dbReference>